<dbReference type="RefSeq" id="WP_184638367.1">
    <property type="nucleotide sequence ID" value="NZ_BAABKT010000038.1"/>
</dbReference>
<accession>A0A841ECC3</accession>
<reference evidence="1 2" key="1">
    <citation type="submission" date="2020-08" db="EMBL/GenBank/DDBJ databases">
        <title>Sequencing the genomes of 1000 actinobacteria strains.</title>
        <authorList>
            <person name="Klenk H.-P."/>
        </authorList>
    </citation>
    <scope>NUCLEOTIDE SEQUENCE [LARGE SCALE GENOMIC DNA]</scope>
    <source>
        <strain evidence="1 2">DSM 44593</strain>
    </source>
</reference>
<dbReference type="Gene3D" id="3.10.450.50">
    <property type="match status" value="1"/>
</dbReference>
<comment type="caution">
    <text evidence="1">The sequence shown here is derived from an EMBL/GenBank/DDBJ whole genome shotgun (WGS) entry which is preliminary data.</text>
</comment>
<sequence>MGEAESTDACAAEIERLHRVLQGWLSGAVPCSAEEFAAFSDAHIPEFTLITGDGAELTRDQVIGSVRSAHGSAERLRIRTHGTRLAAADTRLLVASFTEQHSGTPDARSRRCTAVFERDPSAPHGLRWRHLQETYLDR</sequence>
<evidence type="ECO:0000313" key="1">
    <source>
        <dbReference type="EMBL" id="MBB6000742.1"/>
    </source>
</evidence>
<evidence type="ECO:0000313" key="2">
    <source>
        <dbReference type="Proteomes" id="UP000578077"/>
    </source>
</evidence>
<evidence type="ECO:0008006" key="3">
    <source>
        <dbReference type="Google" id="ProtNLM"/>
    </source>
</evidence>
<dbReference type="EMBL" id="JACHLY010000001">
    <property type="protein sequence ID" value="MBB6000742.1"/>
    <property type="molecule type" value="Genomic_DNA"/>
</dbReference>
<organism evidence="1 2">
    <name type="scientific">Streptomonospora salina</name>
    <dbReference type="NCBI Taxonomy" id="104205"/>
    <lineage>
        <taxon>Bacteria</taxon>
        <taxon>Bacillati</taxon>
        <taxon>Actinomycetota</taxon>
        <taxon>Actinomycetes</taxon>
        <taxon>Streptosporangiales</taxon>
        <taxon>Nocardiopsidaceae</taxon>
        <taxon>Streptomonospora</taxon>
    </lineage>
</organism>
<name>A0A841ECC3_9ACTN</name>
<protein>
    <recommendedName>
        <fullName evidence="3">DUF4440 domain-containing protein</fullName>
    </recommendedName>
</protein>
<keyword evidence="2" id="KW-1185">Reference proteome</keyword>
<proteinExistence type="predicted"/>
<dbReference type="Proteomes" id="UP000578077">
    <property type="component" value="Unassembled WGS sequence"/>
</dbReference>
<gene>
    <name evidence="1" type="ORF">HNR25_004493</name>
</gene>
<dbReference type="SUPFAM" id="SSF54427">
    <property type="entry name" value="NTF2-like"/>
    <property type="match status" value="1"/>
</dbReference>
<dbReference type="InterPro" id="IPR032710">
    <property type="entry name" value="NTF2-like_dom_sf"/>
</dbReference>
<dbReference type="AlphaFoldDB" id="A0A841ECC3"/>